<protein>
    <submittedName>
        <fullName evidence="3">Myb/SANT-like DNA-binding domain-containing protein 4</fullName>
    </submittedName>
</protein>
<proteinExistence type="predicted"/>
<dbReference type="PANTHER" id="PTHR23098:SF16">
    <property type="entry name" value="REGULATORY PROTEIN ZESTE"/>
    <property type="match status" value="1"/>
</dbReference>
<dbReference type="Gene3D" id="1.10.10.60">
    <property type="entry name" value="Homeodomain-like"/>
    <property type="match status" value="1"/>
</dbReference>
<reference evidence="3 4" key="1">
    <citation type="submission" date="2022-01" db="EMBL/GenBank/DDBJ databases">
        <title>A high-quality chromosome-level genome assembly of rohu carp, Labeo rohita.</title>
        <authorList>
            <person name="Arick M.A. II"/>
            <person name="Hsu C.-Y."/>
            <person name="Magbanua Z."/>
            <person name="Pechanova O."/>
            <person name="Grover C."/>
            <person name="Miller E."/>
            <person name="Thrash A."/>
            <person name="Ezzel L."/>
            <person name="Alam S."/>
            <person name="Benzie J."/>
            <person name="Hamilton M."/>
            <person name="Karsi A."/>
            <person name="Lawrence M.L."/>
            <person name="Peterson D.G."/>
        </authorList>
    </citation>
    <scope>NUCLEOTIDE SEQUENCE [LARGE SCALE GENOMIC DNA]</scope>
    <source>
        <strain evidence="4">BAU-BD-2019</strain>
        <tissue evidence="3">Blood</tissue>
    </source>
</reference>
<dbReference type="EMBL" id="JACTAM010000025">
    <property type="protein sequence ID" value="KAI2648704.1"/>
    <property type="molecule type" value="Genomic_DNA"/>
</dbReference>
<dbReference type="Pfam" id="PF13873">
    <property type="entry name" value="Myb_DNA-bind_5"/>
    <property type="match status" value="1"/>
</dbReference>
<dbReference type="InterPro" id="IPR028002">
    <property type="entry name" value="Myb_DNA-bind_5"/>
</dbReference>
<keyword evidence="4" id="KW-1185">Reference proteome</keyword>
<evidence type="ECO:0000259" key="2">
    <source>
        <dbReference type="Pfam" id="PF13873"/>
    </source>
</evidence>
<feature type="coiled-coil region" evidence="1">
    <location>
        <begin position="192"/>
        <end position="235"/>
    </location>
</feature>
<organism evidence="3 4">
    <name type="scientific">Labeo rohita</name>
    <name type="common">Indian major carp</name>
    <name type="synonym">Cyprinus rohita</name>
    <dbReference type="NCBI Taxonomy" id="84645"/>
    <lineage>
        <taxon>Eukaryota</taxon>
        <taxon>Metazoa</taxon>
        <taxon>Chordata</taxon>
        <taxon>Craniata</taxon>
        <taxon>Vertebrata</taxon>
        <taxon>Euteleostomi</taxon>
        <taxon>Actinopterygii</taxon>
        <taxon>Neopterygii</taxon>
        <taxon>Teleostei</taxon>
        <taxon>Ostariophysi</taxon>
        <taxon>Cypriniformes</taxon>
        <taxon>Cyprinidae</taxon>
        <taxon>Labeoninae</taxon>
        <taxon>Labeonini</taxon>
        <taxon>Labeo</taxon>
    </lineage>
</organism>
<evidence type="ECO:0000313" key="3">
    <source>
        <dbReference type="EMBL" id="KAI2648704.1"/>
    </source>
</evidence>
<keyword evidence="1" id="KW-0175">Coiled coil</keyword>
<feature type="domain" description="Myb/SANT-like DNA-binding" evidence="2">
    <location>
        <begin position="4"/>
        <end position="81"/>
    </location>
</feature>
<dbReference type="Proteomes" id="UP000830375">
    <property type="component" value="Unassembled WGS sequence"/>
</dbReference>
<evidence type="ECO:0000256" key="1">
    <source>
        <dbReference type="SAM" id="Coils"/>
    </source>
</evidence>
<comment type="caution">
    <text evidence="3">The sequence shown here is derived from an EMBL/GenBank/DDBJ whole genome shotgun (WGS) entry which is preliminary data.</text>
</comment>
<gene>
    <name evidence="3" type="ORF">H4Q32_018873</name>
</gene>
<evidence type="ECO:0000313" key="4">
    <source>
        <dbReference type="Proteomes" id="UP000830375"/>
    </source>
</evidence>
<name>A0ABQ8LEI1_LABRO</name>
<accession>A0ABQ8LEI1</accession>
<sequence length="246" mass="27212">MDSRSCNFTAAETNALLEGVRCHYGTIVGSFNSAKDTNKKKNDVWISITENVNAIGSGQRRTTDQIKLRWKNLKARATKDHAEAKNPQTDNKPFKRGDYTDVVLDIIGGEKSQALHGIQGVVGDGEPWIEEEEENLPVPPEADPESVFILNLSSVPEEEAGSSLVEPVVVATGSQRKGLKRPSSNKDDDDYKALLQKETERAEAQLRLAEEQLTLTKLQQTKARLEIRLLKATLRQTGLSTSDEEV</sequence>
<dbReference type="PANTHER" id="PTHR23098">
    <property type="entry name" value="AGAP001331-PA-RELATED"/>
    <property type="match status" value="1"/>
</dbReference>